<reference evidence="11" key="2">
    <citation type="journal article" date="2021" name="PeerJ">
        <title>Extensive microbial diversity within the chicken gut microbiome revealed by metagenomics and culture.</title>
        <authorList>
            <person name="Gilroy R."/>
            <person name="Ravi A."/>
            <person name="Getino M."/>
            <person name="Pursley I."/>
            <person name="Horton D.L."/>
            <person name="Alikhan N.F."/>
            <person name="Baker D."/>
            <person name="Gharbi K."/>
            <person name="Hall N."/>
            <person name="Watson M."/>
            <person name="Adriaenssens E.M."/>
            <person name="Foster-Nyarko E."/>
            <person name="Jarju S."/>
            <person name="Secka A."/>
            <person name="Antonio M."/>
            <person name="Oren A."/>
            <person name="Chaudhuri R.R."/>
            <person name="La Ragione R."/>
            <person name="Hildebrand F."/>
            <person name="Pallen M.J."/>
        </authorList>
    </citation>
    <scope>NUCLEOTIDE SEQUENCE</scope>
    <source>
        <strain evidence="11">CHK191-8634</strain>
    </source>
</reference>
<keyword evidence="6 8" id="KW-0711">Selenium</keyword>
<dbReference type="EC" id="2.9.1.1" evidence="8"/>
<evidence type="ECO:0000256" key="1">
    <source>
        <dbReference type="ARBA" id="ARBA00001933"/>
    </source>
</evidence>
<feature type="domain" description="L-seryl-tRNA selenium transferase N-terminal" evidence="10">
    <location>
        <begin position="6"/>
        <end position="45"/>
    </location>
</feature>
<evidence type="ECO:0000313" key="12">
    <source>
        <dbReference type="Proteomes" id="UP000824073"/>
    </source>
</evidence>
<keyword evidence="5 8" id="KW-0648">Protein biosynthesis</keyword>
<keyword evidence="3 8" id="KW-0808">Transferase</keyword>
<sequence length="460" mass="49244">MNKELLRRLPQIDEVLRLTALRSAADRWGHDLAAAHVRAAIDDLRRDILAGGEPDVSPDAVAQSCVHALERGQRPSLRRVVNATGVVLHTNLGRAPLCEEAAQAAADVARRYNTLEYDAAAGRRGSRYSHVDALLCSLLGCESAMVVNNNAAAVLLVLSTLVRGREAVVSRGELVEIGGSFRVPEIMEMSGGLLREVGTTNKTHPQDYVSAIGEQTAAILKVHTSNYRILGFTEEVPAAELAGLAHEHGLPMLYDLGSGALCDPQRTGLGDEPTVAQAMASGADVVCFSGDKLLGGPQAGIIVGKKQYIDQMKKNPLTRALRIDKMTLAALEATLRVYQDSEKPYLRIPILEMLSLPEEALRGRAEALCARLKDGGVSCQCVPESGQVGGGSVPTRLLPTWCVAIDDARISAAALDERLRGRDVPVVGRIAHDRLLLDMRTLLPGDSDELAAAVTEVFGK</sequence>
<gene>
    <name evidence="8" type="primary">selA</name>
    <name evidence="11" type="ORF">IAB67_06100</name>
</gene>
<reference evidence="11" key="1">
    <citation type="submission" date="2020-10" db="EMBL/GenBank/DDBJ databases">
        <authorList>
            <person name="Gilroy R."/>
        </authorList>
    </citation>
    <scope>NUCLEOTIDE SEQUENCE</scope>
    <source>
        <strain evidence="11">CHK191-8634</strain>
    </source>
</reference>
<comment type="caution">
    <text evidence="11">The sequence shown here is derived from an EMBL/GenBank/DDBJ whole genome shotgun (WGS) entry which is preliminary data.</text>
</comment>
<dbReference type="InterPro" id="IPR025862">
    <property type="entry name" value="SelA_trans_N_dom"/>
</dbReference>
<feature type="modified residue" description="N6-(pyridoxal phosphate)lysine" evidence="8 9">
    <location>
        <position position="292"/>
    </location>
</feature>
<evidence type="ECO:0000256" key="3">
    <source>
        <dbReference type="ARBA" id="ARBA00022679"/>
    </source>
</evidence>
<evidence type="ECO:0000256" key="8">
    <source>
        <dbReference type="HAMAP-Rule" id="MF_00423"/>
    </source>
</evidence>
<evidence type="ECO:0000256" key="7">
    <source>
        <dbReference type="ARBA" id="ARBA00044507"/>
    </source>
</evidence>
<evidence type="ECO:0000256" key="2">
    <source>
        <dbReference type="ARBA" id="ARBA00022490"/>
    </source>
</evidence>
<dbReference type="GO" id="GO:0001514">
    <property type="term" value="P:selenocysteine incorporation"/>
    <property type="evidence" value="ECO:0007669"/>
    <property type="project" value="UniProtKB-UniRule"/>
</dbReference>
<evidence type="ECO:0000313" key="11">
    <source>
        <dbReference type="EMBL" id="HIU43852.1"/>
    </source>
</evidence>
<comment type="function">
    <text evidence="8">Converts seryl-tRNA(Sec) to selenocysteinyl-tRNA(Sec) required for selenoprotein biosynthesis.</text>
</comment>
<evidence type="ECO:0000259" key="10">
    <source>
        <dbReference type="Pfam" id="PF12390"/>
    </source>
</evidence>
<dbReference type="AlphaFoldDB" id="A0A9D1IX91"/>
<dbReference type="Proteomes" id="UP000824073">
    <property type="component" value="Unassembled WGS sequence"/>
</dbReference>
<dbReference type="PANTHER" id="PTHR32328:SF0">
    <property type="entry name" value="L-SERYL-TRNA(SEC) SELENIUM TRANSFERASE"/>
    <property type="match status" value="1"/>
</dbReference>
<evidence type="ECO:0000256" key="5">
    <source>
        <dbReference type="ARBA" id="ARBA00022917"/>
    </source>
</evidence>
<proteinExistence type="inferred from homology"/>
<dbReference type="GO" id="GO:0005737">
    <property type="term" value="C:cytoplasm"/>
    <property type="evidence" value="ECO:0007669"/>
    <property type="project" value="UniProtKB-SubCell"/>
</dbReference>
<evidence type="ECO:0000256" key="4">
    <source>
        <dbReference type="ARBA" id="ARBA00022898"/>
    </source>
</evidence>
<keyword evidence="2 8" id="KW-0963">Cytoplasm</keyword>
<dbReference type="Pfam" id="PF12390">
    <property type="entry name" value="Se-cys_synth_N"/>
    <property type="match status" value="1"/>
</dbReference>
<comment type="cofactor">
    <cofactor evidence="1 8 9">
        <name>pyridoxal 5'-phosphate</name>
        <dbReference type="ChEBI" id="CHEBI:597326"/>
    </cofactor>
</comment>
<dbReference type="HAMAP" id="MF_00423">
    <property type="entry name" value="SelA"/>
    <property type="match status" value="1"/>
</dbReference>
<comment type="subcellular location">
    <subcellularLocation>
        <location evidence="8">Cytoplasm</location>
    </subcellularLocation>
</comment>
<dbReference type="PANTHER" id="PTHR32328">
    <property type="entry name" value="L-SERYL-TRNA(SEC) SELENIUM TRANSFERASE"/>
    <property type="match status" value="1"/>
</dbReference>
<dbReference type="InterPro" id="IPR015421">
    <property type="entry name" value="PyrdxlP-dep_Trfase_major"/>
</dbReference>
<organism evidence="11 12">
    <name type="scientific">Candidatus Ventrousia excrementavium</name>
    <dbReference type="NCBI Taxonomy" id="2840961"/>
    <lineage>
        <taxon>Bacteria</taxon>
        <taxon>Bacillati</taxon>
        <taxon>Bacillota</taxon>
        <taxon>Clostridia</taxon>
        <taxon>Eubacteriales</taxon>
        <taxon>Clostridiaceae</taxon>
        <taxon>Clostridiaceae incertae sedis</taxon>
        <taxon>Candidatus Ventrousia</taxon>
    </lineage>
</organism>
<dbReference type="InterPro" id="IPR018319">
    <property type="entry name" value="SelA-like"/>
</dbReference>
<dbReference type="SUPFAM" id="SSF53383">
    <property type="entry name" value="PLP-dependent transferases"/>
    <property type="match status" value="1"/>
</dbReference>
<dbReference type="GO" id="GO:0004125">
    <property type="term" value="F:L-seryl-tRNA(Sec) selenium transferase activity"/>
    <property type="evidence" value="ECO:0007669"/>
    <property type="project" value="UniProtKB-UniRule"/>
</dbReference>
<dbReference type="InterPro" id="IPR004534">
    <property type="entry name" value="SelA_trans"/>
</dbReference>
<evidence type="ECO:0000256" key="6">
    <source>
        <dbReference type="ARBA" id="ARBA00023266"/>
    </source>
</evidence>
<name>A0A9D1IX91_9CLOT</name>
<dbReference type="InterPro" id="IPR015424">
    <property type="entry name" value="PyrdxlP-dep_Trfase"/>
</dbReference>
<comment type="similarity">
    <text evidence="7 8">Belongs to the SelA family.</text>
</comment>
<dbReference type="Pfam" id="PF03841">
    <property type="entry name" value="SelA"/>
    <property type="match status" value="1"/>
</dbReference>
<dbReference type="NCBIfam" id="TIGR00474">
    <property type="entry name" value="selA"/>
    <property type="match status" value="1"/>
</dbReference>
<accession>A0A9D1IX91</accession>
<dbReference type="GO" id="GO:0001717">
    <property type="term" value="P:conversion of seryl-tRNAsec to selenocys-tRNAsec"/>
    <property type="evidence" value="ECO:0007669"/>
    <property type="project" value="UniProtKB-UniRule"/>
</dbReference>
<evidence type="ECO:0000256" key="9">
    <source>
        <dbReference type="PIRSR" id="PIRSR618319-50"/>
    </source>
</evidence>
<protein>
    <recommendedName>
        <fullName evidence="8">L-seryl-tRNA(Sec) selenium transferase</fullName>
        <ecNumber evidence="8">2.9.1.1</ecNumber>
    </recommendedName>
    <alternativeName>
        <fullName evidence="8">Selenocysteine synthase</fullName>
        <shortName evidence="8">Sec synthase</shortName>
    </alternativeName>
    <alternativeName>
        <fullName evidence="8">Selenocysteinyl-tRNA(Sec) synthase</fullName>
    </alternativeName>
</protein>
<dbReference type="EMBL" id="DVMR01000050">
    <property type="protein sequence ID" value="HIU43852.1"/>
    <property type="molecule type" value="Genomic_DNA"/>
</dbReference>
<keyword evidence="4 8" id="KW-0663">Pyridoxal phosphate</keyword>
<dbReference type="Gene3D" id="3.40.640.10">
    <property type="entry name" value="Type I PLP-dependent aspartate aminotransferase-like (Major domain)"/>
    <property type="match status" value="1"/>
</dbReference>
<comment type="catalytic activity">
    <reaction evidence="8">
        <text>L-seryl-tRNA(Sec) + selenophosphate + H(+) = L-selenocysteinyl-tRNA(Sec) + phosphate</text>
        <dbReference type="Rhea" id="RHEA:22728"/>
        <dbReference type="Rhea" id="RHEA-COMP:9742"/>
        <dbReference type="Rhea" id="RHEA-COMP:9743"/>
        <dbReference type="ChEBI" id="CHEBI:15378"/>
        <dbReference type="ChEBI" id="CHEBI:16144"/>
        <dbReference type="ChEBI" id="CHEBI:43474"/>
        <dbReference type="ChEBI" id="CHEBI:78533"/>
        <dbReference type="ChEBI" id="CHEBI:78573"/>
        <dbReference type="EC" id="2.9.1.1"/>
    </reaction>
</comment>
<comment type="pathway">
    <text evidence="8">Aminoacyl-tRNA biosynthesis; selenocysteinyl-tRNA(Sec) biosynthesis; selenocysteinyl-tRNA(Sec) from L-seryl-tRNA(Sec) (bacterial route): step 1/1.</text>
</comment>
<dbReference type="Gene3D" id="3.90.1150.180">
    <property type="match status" value="1"/>
</dbReference>